<comment type="caution">
    <text evidence="1">The sequence shown here is derived from an EMBL/GenBank/DDBJ whole genome shotgun (WGS) entry which is preliminary data.</text>
</comment>
<dbReference type="EMBL" id="JABWTA010000001">
    <property type="protein sequence ID" value="NVE93568.1"/>
    <property type="molecule type" value="Genomic_DNA"/>
</dbReference>
<dbReference type="AlphaFoldDB" id="A0A850HAQ8"/>
<sequence>MPKVEQGRLFGLYGMGSYTFEELDELADEYLKRIADPENTDDPKWLKRRANRLRKLARQKEKSVEHKLDQR</sequence>
<evidence type="ECO:0000313" key="1">
    <source>
        <dbReference type="EMBL" id="NVE93568.1"/>
    </source>
</evidence>
<keyword evidence="2" id="KW-1185">Reference proteome</keyword>
<organism evidence="1 2">
    <name type="scientific">Altererythrobacter lutimaris</name>
    <dbReference type="NCBI Taxonomy" id="2743979"/>
    <lineage>
        <taxon>Bacteria</taxon>
        <taxon>Pseudomonadati</taxon>
        <taxon>Pseudomonadota</taxon>
        <taxon>Alphaproteobacteria</taxon>
        <taxon>Sphingomonadales</taxon>
        <taxon>Erythrobacteraceae</taxon>
        <taxon>Altererythrobacter</taxon>
    </lineage>
</organism>
<dbReference type="RefSeq" id="WP_176271929.1">
    <property type="nucleotide sequence ID" value="NZ_JABWTA010000001.1"/>
</dbReference>
<gene>
    <name evidence="1" type="ORF">HUO12_01505</name>
</gene>
<name>A0A850HAQ8_9SPHN</name>
<reference evidence="1 2" key="1">
    <citation type="submission" date="2020-06" db="EMBL/GenBank/DDBJ databases">
        <title>Altererythrobacter lutimaris sp. nov., a marine bacterium isolated from a tidal flat.</title>
        <authorList>
            <person name="Kim D."/>
            <person name="Yoo Y."/>
            <person name="Kim J.-J."/>
        </authorList>
    </citation>
    <scope>NUCLEOTIDE SEQUENCE [LARGE SCALE GENOMIC DNA]</scope>
    <source>
        <strain evidence="1 2">JGD-16</strain>
    </source>
</reference>
<proteinExistence type="predicted"/>
<evidence type="ECO:0000313" key="2">
    <source>
        <dbReference type="Proteomes" id="UP000546031"/>
    </source>
</evidence>
<dbReference type="Proteomes" id="UP000546031">
    <property type="component" value="Unassembled WGS sequence"/>
</dbReference>
<protein>
    <submittedName>
        <fullName evidence="1">Uncharacterized protein</fullName>
    </submittedName>
</protein>
<accession>A0A850HAQ8</accession>